<dbReference type="EMBL" id="BEYU01000019">
    <property type="protein sequence ID" value="GBG26289.1"/>
    <property type="molecule type" value="Genomic_DNA"/>
</dbReference>
<protein>
    <submittedName>
        <fullName evidence="1">Uncharacterized protein</fullName>
    </submittedName>
</protein>
<evidence type="ECO:0000313" key="1">
    <source>
        <dbReference type="EMBL" id="GBG26289.1"/>
    </source>
</evidence>
<dbReference type="AlphaFoldDB" id="A0A2R5G7I3"/>
<gene>
    <name evidence="1" type="ORF">FCC1311_025102</name>
</gene>
<dbReference type="InParanoid" id="A0A2R5G7I3"/>
<evidence type="ECO:0000313" key="2">
    <source>
        <dbReference type="Proteomes" id="UP000241890"/>
    </source>
</evidence>
<proteinExistence type="predicted"/>
<keyword evidence="2" id="KW-1185">Reference proteome</keyword>
<dbReference type="Proteomes" id="UP000241890">
    <property type="component" value="Unassembled WGS sequence"/>
</dbReference>
<comment type="caution">
    <text evidence="1">The sequence shown here is derived from an EMBL/GenBank/DDBJ whole genome shotgun (WGS) entry which is preliminary data.</text>
</comment>
<accession>A0A2R5G7I3</accession>
<organism evidence="1 2">
    <name type="scientific">Hondaea fermentalgiana</name>
    <dbReference type="NCBI Taxonomy" id="2315210"/>
    <lineage>
        <taxon>Eukaryota</taxon>
        <taxon>Sar</taxon>
        <taxon>Stramenopiles</taxon>
        <taxon>Bigyra</taxon>
        <taxon>Labyrinthulomycetes</taxon>
        <taxon>Thraustochytrida</taxon>
        <taxon>Thraustochytriidae</taxon>
        <taxon>Hondaea</taxon>
    </lineage>
</organism>
<name>A0A2R5G7I3_9STRA</name>
<reference evidence="1 2" key="1">
    <citation type="submission" date="2017-12" db="EMBL/GenBank/DDBJ databases">
        <title>Sequencing, de novo assembly and annotation of complete genome of a new Thraustochytrid species, strain FCC1311.</title>
        <authorList>
            <person name="Sedici K."/>
            <person name="Godart F."/>
            <person name="Aiese Cigliano R."/>
            <person name="Sanseverino W."/>
            <person name="Barakat M."/>
            <person name="Ortet P."/>
            <person name="Marechal E."/>
            <person name="Cagnac O."/>
            <person name="Amato A."/>
        </authorList>
    </citation>
    <scope>NUCLEOTIDE SEQUENCE [LARGE SCALE GENOMIC DNA]</scope>
</reference>
<sequence>MRCDVNHDGKANPPGAMDAMMRRRVVVEGATDGGEEEGKEGARGAALGLGSSAAVDIRYECPVDVDEEECPPTWRNDVAVTEEWQALDDEEGRELVFIVGNKSSDLIVQVRDRSEARLFGECIIFAYMPENHFANTLAPLVTGAARAFPHVVFVGIEGRRSGIAPGNALPKAFPVLLHLNEEGKTSLYPGDHHDLLGLLKFVQDQTGESPITWNPPLYNFHVYPI</sequence>